<keyword evidence="2" id="KW-0732">Signal</keyword>
<dbReference type="PROSITE" id="PS51257">
    <property type="entry name" value="PROKAR_LIPOPROTEIN"/>
    <property type="match status" value="1"/>
</dbReference>
<dbReference type="Gene3D" id="3.40.50.1820">
    <property type="entry name" value="alpha/beta hydrolase"/>
    <property type="match status" value="1"/>
</dbReference>
<protein>
    <submittedName>
        <fullName evidence="4">CocE/NonD family hydrolase</fullName>
    </submittedName>
</protein>
<dbReference type="InterPro" id="IPR013736">
    <property type="entry name" value="Xaa-Pro_dipept_C"/>
</dbReference>
<evidence type="ECO:0000256" key="1">
    <source>
        <dbReference type="ARBA" id="ARBA00022801"/>
    </source>
</evidence>
<dbReference type="InterPro" id="IPR000383">
    <property type="entry name" value="Xaa-Pro-like_dom"/>
</dbReference>
<organism evidence="4 5">
    <name type="scientific">Variovorax paradoxus</name>
    <dbReference type="NCBI Taxonomy" id="34073"/>
    <lineage>
        <taxon>Bacteria</taxon>
        <taxon>Pseudomonadati</taxon>
        <taxon>Pseudomonadota</taxon>
        <taxon>Betaproteobacteria</taxon>
        <taxon>Burkholderiales</taxon>
        <taxon>Comamonadaceae</taxon>
        <taxon>Variovorax</taxon>
    </lineage>
</organism>
<dbReference type="InterPro" id="IPR008979">
    <property type="entry name" value="Galactose-bd-like_sf"/>
</dbReference>
<dbReference type="EMBL" id="JAUSRV010000008">
    <property type="protein sequence ID" value="MDP9972289.1"/>
    <property type="molecule type" value="Genomic_DNA"/>
</dbReference>
<dbReference type="RefSeq" id="WP_307594907.1">
    <property type="nucleotide sequence ID" value="NZ_JAUSRV010000008.1"/>
</dbReference>
<feature type="domain" description="Xaa-Pro dipeptidyl-peptidase C-terminal" evidence="3">
    <location>
        <begin position="334"/>
        <end position="590"/>
    </location>
</feature>
<dbReference type="InterPro" id="IPR029058">
    <property type="entry name" value="AB_hydrolase_fold"/>
</dbReference>
<dbReference type="InterPro" id="IPR005674">
    <property type="entry name" value="CocE/Ser_esterase"/>
</dbReference>
<dbReference type="Proteomes" id="UP001224845">
    <property type="component" value="Unassembled WGS sequence"/>
</dbReference>
<dbReference type="NCBIfam" id="TIGR00976">
    <property type="entry name" value="CocE_NonD"/>
    <property type="match status" value="1"/>
</dbReference>
<feature type="chain" id="PRO_5043745690" evidence="2">
    <location>
        <begin position="19"/>
        <end position="622"/>
    </location>
</feature>
<reference evidence="4" key="1">
    <citation type="submission" date="2023-07" db="EMBL/GenBank/DDBJ databases">
        <title>Sorghum-associated microbial communities from plants grown in Nebraska, USA.</title>
        <authorList>
            <person name="Schachtman D."/>
        </authorList>
    </citation>
    <scope>NUCLEOTIDE SEQUENCE</scope>
    <source>
        <strain evidence="4">DS3315</strain>
    </source>
</reference>
<sequence length="622" mass="67599">MKKAFAAALAFAVACAAAQGQEPKFDPETGLLASPGFAFPADGQLAPFWAKRTSGDITTSDGVKLRYTALLPKATGKFPVALTLNGYDAGSIGGSAYLKNQTSMSVAFDKRLIEAGYAVMGVSTAGTGCSEGRLEYTRPQLGRHGAEAVEFAAAQAWSDGKVGMVGASYSGSSQLATAQNRPPHLRAIVPGMVLTDYRDAMSPGGVPAPGFLTPFRVIFRTYWSQLVTQTAKEEGDENCLKQIQKNLAAEDTNSVMNLFVSHPLRDDYLDTFDLARHADRVNVPVLSLEAFQDQAITPRSGHYQTKLDRTKLWLVQSNGRHDLYLASAFQTLALRFLDRFVKGTDNGFERDTPRTTVWMETFDTDGAPLDRLASPQARWVLQKPSIRASDLLLKEFHLGTGGVLADKAGSGPADGFDYPGAGVAVNDIVANSFWGPLPDNWKTTSLAYTSAPLANDTMVYGPGSADLWVVATGGDADIQVTVTELRPDGQETYVQRGWLRLSNRTLDTERSTPLLPIHLERADQLMPLLPGQPVFARVEINKMGHYFRKGSRLRIWIDTPSQTGGLVFDTFTQKQRVHVLHNAKYDSLVRLGVLNDVKGPPAYPECGKVMLQPCRPDPVAGP</sequence>
<feature type="signal peptide" evidence="2">
    <location>
        <begin position="1"/>
        <end position="18"/>
    </location>
</feature>
<dbReference type="SUPFAM" id="SSF53474">
    <property type="entry name" value="alpha/beta-Hydrolases"/>
    <property type="match status" value="1"/>
</dbReference>
<gene>
    <name evidence="4" type="ORF">J2W39_003531</name>
</gene>
<evidence type="ECO:0000256" key="2">
    <source>
        <dbReference type="SAM" id="SignalP"/>
    </source>
</evidence>
<dbReference type="Gene3D" id="2.60.120.260">
    <property type="entry name" value="Galactose-binding domain-like"/>
    <property type="match status" value="1"/>
</dbReference>
<keyword evidence="1 4" id="KW-0378">Hydrolase</keyword>
<proteinExistence type="predicted"/>
<dbReference type="Pfam" id="PF08530">
    <property type="entry name" value="PepX_C"/>
    <property type="match status" value="1"/>
</dbReference>
<dbReference type="Pfam" id="PF02129">
    <property type="entry name" value="Peptidase_S15"/>
    <property type="match status" value="1"/>
</dbReference>
<dbReference type="AlphaFoldDB" id="A0AAW8EJ53"/>
<evidence type="ECO:0000259" key="3">
    <source>
        <dbReference type="SMART" id="SM00939"/>
    </source>
</evidence>
<evidence type="ECO:0000313" key="5">
    <source>
        <dbReference type="Proteomes" id="UP001224845"/>
    </source>
</evidence>
<accession>A0AAW8EJ53</accession>
<dbReference type="SUPFAM" id="SSF49785">
    <property type="entry name" value="Galactose-binding domain-like"/>
    <property type="match status" value="1"/>
</dbReference>
<name>A0AAW8EJ53_VARPD</name>
<dbReference type="GO" id="GO:0008239">
    <property type="term" value="F:dipeptidyl-peptidase activity"/>
    <property type="evidence" value="ECO:0007669"/>
    <property type="project" value="InterPro"/>
</dbReference>
<comment type="caution">
    <text evidence="4">The sequence shown here is derived from an EMBL/GenBank/DDBJ whole genome shotgun (WGS) entry which is preliminary data.</text>
</comment>
<evidence type="ECO:0000313" key="4">
    <source>
        <dbReference type="EMBL" id="MDP9972289.1"/>
    </source>
</evidence>
<dbReference type="SMART" id="SM00939">
    <property type="entry name" value="PepX_C"/>
    <property type="match status" value="1"/>
</dbReference>